<dbReference type="RefSeq" id="XP_018191808.1">
    <property type="nucleotide sequence ID" value="XM_018334015.1"/>
</dbReference>
<dbReference type="PANTHER" id="PTHR31268:SF32">
    <property type="entry name" value="GALACTINOL--SUCROSE GALACTOSYLTRANSFERASE 2-RELATED"/>
    <property type="match status" value="1"/>
</dbReference>
<protein>
    <submittedName>
        <fullName evidence="5">Glycoside hydrolase family 36 protein</fullName>
    </submittedName>
</protein>
<proteinExistence type="inferred from homology"/>
<comment type="similarity">
    <text evidence="2">Belongs to the glycosyl hydrolases 36 family.</text>
</comment>
<gene>
    <name evidence="5" type="ORF">L228DRAFT_257725</name>
</gene>
<dbReference type="AlphaFoldDB" id="A0A165JHM6"/>
<dbReference type="InterPro" id="IPR013785">
    <property type="entry name" value="Aldolase_TIM"/>
</dbReference>
<dbReference type="InParanoid" id="A0A165JHM6"/>
<dbReference type="SUPFAM" id="SSF51445">
    <property type="entry name" value="(Trans)glycosidases"/>
    <property type="match status" value="1"/>
</dbReference>
<evidence type="ECO:0000256" key="4">
    <source>
        <dbReference type="ARBA" id="ARBA00049426"/>
    </source>
</evidence>
<evidence type="ECO:0000313" key="6">
    <source>
        <dbReference type="Proteomes" id="UP000076632"/>
    </source>
</evidence>
<dbReference type="OrthoDB" id="4664297at2759"/>
<keyword evidence="6" id="KW-1185">Reference proteome</keyword>
<keyword evidence="3" id="KW-0119">Carbohydrate metabolism</keyword>
<name>A0A165JHM6_XYLHT</name>
<dbReference type="PANTHER" id="PTHR31268">
    <property type="match status" value="1"/>
</dbReference>
<evidence type="ECO:0000256" key="1">
    <source>
        <dbReference type="ARBA" id="ARBA00001255"/>
    </source>
</evidence>
<reference evidence="5 6" key="1">
    <citation type="journal article" date="2016" name="Fungal Biol.">
        <title>The genome of Xylona heveae provides a window into fungal endophytism.</title>
        <authorList>
            <person name="Gazis R."/>
            <person name="Kuo A."/>
            <person name="Riley R."/>
            <person name="LaButti K."/>
            <person name="Lipzen A."/>
            <person name="Lin J."/>
            <person name="Amirebrahimi M."/>
            <person name="Hesse C.N."/>
            <person name="Spatafora J.W."/>
            <person name="Henrissat B."/>
            <person name="Hainaut M."/>
            <person name="Grigoriev I.V."/>
            <person name="Hibbett D.S."/>
        </authorList>
    </citation>
    <scope>NUCLEOTIDE SEQUENCE [LARGE SCALE GENOMIC DNA]</scope>
    <source>
        <strain evidence="5 6">TC161</strain>
    </source>
</reference>
<accession>A0A165JHM6</accession>
<dbReference type="InterPro" id="IPR008811">
    <property type="entry name" value="Glycosyl_hydrolases_36"/>
</dbReference>
<dbReference type="Gene3D" id="3.20.20.70">
    <property type="entry name" value="Aldolase class I"/>
    <property type="match status" value="1"/>
</dbReference>
<comment type="catalytic activity">
    <reaction evidence="4">
        <text>alpha-D-galactosyl-(1-&gt;3)-1D-myo-inositol + sucrose = raffinose + myo-inositol</text>
        <dbReference type="Rhea" id="RHEA:20161"/>
        <dbReference type="ChEBI" id="CHEBI:16634"/>
        <dbReference type="ChEBI" id="CHEBI:17268"/>
        <dbReference type="ChEBI" id="CHEBI:17505"/>
        <dbReference type="ChEBI" id="CHEBI:17992"/>
        <dbReference type="EC" id="2.4.1.82"/>
    </reaction>
</comment>
<evidence type="ECO:0000256" key="3">
    <source>
        <dbReference type="ARBA" id="ARBA00023277"/>
    </source>
</evidence>
<dbReference type="Pfam" id="PF05691">
    <property type="entry name" value="Raffinose_syn"/>
    <property type="match status" value="1"/>
</dbReference>
<evidence type="ECO:0000256" key="2">
    <source>
        <dbReference type="ARBA" id="ARBA00007240"/>
    </source>
</evidence>
<comment type="catalytic activity">
    <reaction evidence="1">
        <text>Hydrolysis of terminal, non-reducing alpha-D-galactose residues in alpha-D-galactosides, including galactose oligosaccharides, galactomannans and galactolipids.</text>
        <dbReference type="EC" id="3.2.1.22"/>
    </reaction>
</comment>
<sequence length="866" mass="96072">MFCNIICHPPLGRPTFVAPEQEKVSFNVVVEASESARHEKWELALWHSTGPGNDWQALTLEETTEAPLLAESHGQENSFHRKYFNGQIEVPSGPAGPLQFTIKFKTSPECNWKWVNDQASPAPGDGAVHRQGTRLSADISAYFQGSDHSLSISSVASEAPETSLWAVSAKVDAAKGHQPGRRVVKLGLPRDVVRWFALIQDWSPWLAPRQGKAKYSADKDGILCSFLRKDGLHLVVLGISGVDHHLVLLRPDEDGNVLISARNDGAENGTARVAVAVGRSFDKAMAAAMYHARRVVGVPVVSAGPTTPAEPLAVDNGVKPEWFQEWFDGLTYCTWNGLGQNLTEDKILNVLEGLDKDNIKVTNLIIDDNWQTLDKPDQSQFLRGWSDFDANKEGFPGGLKGCVSQIRQKYKNILHVAVWHALLGYWGAVAPEGQIARRYKTCDVPMTRRDDHVTLRVVDAEDVHKLYNDFYSFLSNAGIDSVKTDVQYAINDMDNADDRSRLLKAYQDAWYINILRYFSARAISCMSQTPEIMFRSQLSGNRPYVILRNTDDFFPEVPESHPWHLFCNAHNALFTQYLNVLPDWDMFQTAHPWGAYHAAGRCVSGGPVYITDVPGKHDTKLIRQMTAQTPRGSTVILRPHLAGKTIEPYSLYQEEHLLRVSNYVGMQGTGTGILGVFNVTQHPLTELLSLGDFPGTEKGLYIVRSHCTGVVSKPLSRDDKTPLVTVSLPRGGWDIFSACPLQPVKVRTKDRKGVKTTAITNFGLLGKMTGSAAIIRSDMNFEENGRLRVWTSLKGLGTLGFYVSGLSGFSIRDDFMVLILGRAIPAHTVKADVTTNVLEIDVEKAWTEMGLSSGWSNEVGVEMFIR</sequence>
<dbReference type="STRING" id="1328760.A0A165JHM6"/>
<dbReference type="OMA" id="AGWSNEV"/>
<dbReference type="EMBL" id="KV407454">
    <property type="protein sequence ID" value="KZF26253.1"/>
    <property type="molecule type" value="Genomic_DNA"/>
</dbReference>
<dbReference type="Proteomes" id="UP000076632">
    <property type="component" value="Unassembled WGS sequence"/>
</dbReference>
<dbReference type="GO" id="GO:0047274">
    <property type="term" value="F:galactinol-sucrose galactosyltransferase activity"/>
    <property type="evidence" value="ECO:0007669"/>
    <property type="project" value="UniProtKB-EC"/>
</dbReference>
<keyword evidence="5" id="KW-0378">Hydrolase</keyword>
<organism evidence="5 6">
    <name type="scientific">Xylona heveae (strain CBS 132557 / TC161)</name>
    <dbReference type="NCBI Taxonomy" id="1328760"/>
    <lineage>
        <taxon>Eukaryota</taxon>
        <taxon>Fungi</taxon>
        <taxon>Dikarya</taxon>
        <taxon>Ascomycota</taxon>
        <taxon>Pezizomycotina</taxon>
        <taxon>Xylonomycetes</taxon>
        <taxon>Xylonales</taxon>
        <taxon>Xylonaceae</taxon>
        <taxon>Xylona</taxon>
    </lineage>
</organism>
<dbReference type="GeneID" id="28899152"/>
<dbReference type="InterPro" id="IPR017853">
    <property type="entry name" value="GH"/>
</dbReference>
<evidence type="ECO:0000313" key="5">
    <source>
        <dbReference type="EMBL" id="KZF26253.1"/>
    </source>
</evidence>
<dbReference type="GO" id="GO:0004557">
    <property type="term" value="F:alpha-galactosidase activity"/>
    <property type="evidence" value="ECO:0007669"/>
    <property type="project" value="UniProtKB-EC"/>
</dbReference>